<evidence type="ECO:0000313" key="1">
    <source>
        <dbReference type="EMBL" id="GAA5077579.1"/>
    </source>
</evidence>
<protein>
    <recommendedName>
        <fullName evidence="3">Transposase</fullName>
    </recommendedName>
</protein>
<gene>
    <name evidence="1" type="ORF">GCM10023336_68460</name>
</gene>
<dbReference type="Proteomes" id="UP001500124">
    <property type="component" value="Unassembled WGS sequence"/>
</dbReference>
<dbReference type="EMBL" id="BAABKC010000125">
    <property type="protein sequence ID" value="GAA5077579.1"/>
    <property type="molecule type" value="Genomic_DNA"/>
</dbReference>
<sequence length="75" mass="7974">MHEHGREAGGLRAPALVACIEEDAEPGVDGSTRPFRSYQPVVGPDVRLTDEQWAWIEPVAPGPDAEAGWPLAGPS</sequence>
<accession>A0ABP9LJN4</accession>
<evidence type="ECO:0008006" key="3">
    <source>
        <dbReference type="Google" id="ProtNLM"/>
    </source>
</evidence>
<proteinExistence type="predicted"/>
<organism evidence="1 2">
    <name type="scientific">Streptomyces similanensis</name>
    <dbReference type="NCBI Taxonomy" id="1274988"/>
    <lineage>
        <taxon>Bacteria</taxon>
        <taxon>Bacillati</taxon>
        <taxon>Actinomycetota</taxon>
        <taxon>Actinomycetes</taxon>
        <taxon>Kitasatosporales</taxon>
        <taxon>Streptomycetaceae</taxon>
        <taxon>Streptomyces</taxon>
    </lineage>
</organism>
<keyword evidence="2" id="KW-1185">Reference proteome</keyword>
<reference evidence="2" key="1">
    <citation type="journal article" date="2019" name="Int. J. Syst. Evol. Microbiol.">
        <title>The Global Catalogue of Microorganisms (GCM) 10K type strain sequencing project: providing services to taxonomists for standard genome sequencing and annotation.</title>
        <authorList>
            <consortium name="The Broad Institute Genomics Platform"/>
            <consortium name="The Broad Institute Genome Sequencing Center for Infectious Disease"/>
            <person name="Wu L."/>
            <person name="Ma J."/>
        </authorList>
    </citation>
    <scope>NUCLEOTIDE SEQUENCE [LARGE SCALE GENOMIC DNA]</scope>
    <source>
        <strain evidence="2">JCM 18410</strain>
    </source>
</reference>
<name>A0ABP9LJN4_9ACTN</name>
<evidence type="ECO:0000313" key="2">
    <source>
        <dbReference type="Proteomes" id="UP001500124"/>
    </source>
</evidence>
<comment type="caution">
    <text evidence="1">The sequence shown here is derived from an EMBL/GenBank/DDBJ whole genome shotgun (WGS) entry which is preliminary data.</text>
</comment>